<keyword evidence="3" id="KW-0808">Transferase</keyword>
<gene>
    <name evidence="11" type="primary">Gal3st2_3</name>
    <name evidence="11" type="ORF">GTO96_0017269</name>
</gene>
<dbReference type="InterPro" id="IPR027417">
    <property type="entry name" value="P-loop_NTPase"/>
</dbReference>
<evidence type="ECO:0000313" key="11">
    <source>
        <dbReference type="EMBL" id="KAG2466254.1"/>
    </source>
</evidence>
<evidence type="ECO:0000256" key="6">
    <source>
        <dbReference type="ARBA" id="ARBA00022989"/>
    </source>
</evidence>
<sequence length="390" mass="45317">HSPQSCQPKTNVMFLKTHKTASSTVLNLLYRFGEKHNLTFALPIKYLLDYPKFFSSRSVKGFPLQDGQHYNIMCNHMRFNRPEVQKVMPADTFYFSILRNPVTMAESSYSYFKFLAPSFNRSASFEDFIADPWQYYVPHLRYNHLARNLLWFDFGFDHNANFSLQSAQAGVAEIQQSFHLILLAEYFDQSMVLLRDALCWSLDDIVTFRLNFRSNETQWRLSPAQEDRLKVWNAMDWYLYQTFNKTFWQKVESFGKSRMDQEVASLQARREELTNLCLLKGGKPVDASQILDEAVQPYQSGQADILGYNLNLNLSLPDKERCLRMIMPEQQHKDLLDSKQFPSTEAVQKQTVANGVSRLQEKVQEAIKETMSSRNRTSPTRSSLDTPGTP</sequence>
<dbReference type="Pfam" id="PF06990">
    <property type="entry name" value="Gal-3-0_sulfotr"/>
    <property type="match status" value="1"/>
</dbReference>
<feature type="compositionally biased region" description="Low complexity" evidence="10">
    <location>
        <begin position="370"/>
        <end position="383"/>
    </location>
</feature>
<keyword evidence="12" id="KW-1185">Reference proteome</keyword>
<keyword evidence="7" id="KW-0333">Golgi apparatus</keyword>
<keyword evidence="4" id="KW-0812">Transmembrane</keyword>
<feature type="non-terminal residue" evidence="11">
    <location>
        <position position="1"/>
    </location>
</feature>
<proteinExistence type="inferred from homology"/>
<feature type="region of interest" description="Disordered" evidence="10">
    <location>
        <begin position="365"/>
        <end position="390"/>
    </location>
</feature>
<keyword evidence="5" id="KW-0735">Signal-anchor</keyword>
<accession>A0A8X7XF95</accession>
<keyword evidence="9" id="KW-0325">Glycoprotein</keyword>
<comment type="subcellular location">
    <subcellularLocation>
        <location evidence="1">Golgi apparatus membrane</location>
        <topology evidence="1">Single-pass type II membrane protein</topology>
    </subcellularLocation>
</comment>
<evidence type="ECO:0000256" key="8">
    <source>
        <dbReference type="ARBA" id="ARBA00023136"/>
    </source>
</evidence>
<comment type="similarity">
    <text evidence="2">Belongs to the galactose-3-O-sulfotransferase family.</text>
</comment>
<evidence type="ECO:0000256" key="1">
    <source>
        <dbReference type="ARBA" id="ARBA00004323"/>
    </source>
</evidence>
<evidence type="ECO:0000256" key="10">
    <source>
        <dbReference type="SAM" id="MobiDB-lite"/>
    </source>
</evidence>
<evidence type="ECO:0000256" key="5">
    <source>
        <dbReference type="ARBA" id="ARBA00022968"/>
    </source>
</evidence>
<dbReference type="PANTHER" id="PTHR14647:SF57">
    <property type="entry name" value="GALACTOSE-3-O-SULFOTRANSFERASE 4"/>
    <property type="match status" value="1"/>
</dbReference>
<dbReference type="Proteomes" id="UP000886611">
    <property type="component" value="Unassembled WGS sequence"/>
</dbReference>
<dbReference type="GO" id="GO:0001733">
    <property type="term" value="F:galactosylceramide sulfotransferase activity"/>
    <property type="evidence" value="ECO:0007669"/>
    <property type="project" value="InterPro"/>
</dbReference>
<feature type="non-terminal residue" evidence="11">
    <location>
        <position position="390"/>
    </location>
</feature>
<keyword evidence="8" id="KW-0472">Membrane</keyword>
<name>A0A8X7XF95_POLSE</name>
<evidence type="ECO:0000256" key="3">
    <source>
        <dbReference type="ARBA" id="ARBA00022679"/>
    </source>
</evidence>
<dbReference type="PANTHER" id="PTHR14647">
    <property type="entry name" value="GALACTOSE-3-O-SULFOTRANSFERASE"/>
    <property type="match status" value="1"/>
</dbReference>
<dbReference type="GO" id="GO:0009247">
    <property type="term" value="P:glycolipid biosynthetic process"/>
    <property type="evidence" value="ECO:0007669"/>
    <property type="project" value="InterPro"/>
</dbReference>
<comment type="caution">
    <text evidence="11">The sequence shown here is derived from an EMBL/GenBank/DDBJ whole genome shotgun (WGS) entry which is preliminary data.</text>
</comment>
<evidence type="ECO:0000256" key="9">
    <source>
        <dbReference type="ARBA" id="ARBA00023180"/>
    </source>
</evidence>
<organism evidence="11 12">
    <name type="scientific">Polypterus senegalus</name>
    <name type="common">Senegal bichir</name>
    <dbReference type="NCBI Taxonomy" id="55291"/>
    <lineage>
        <taxon>Eukaryota</taxon>
        <taxon>Metazoa</taxon>
        <taxon>Chordata</taxon>
        <taxon>Craniata</taxon>
        <taxon>Vertebrata</taxon>
        <taxon>Euteleostomi</taxon>
        <taxon>Actinopterygii</taxon>
        <taxon>Polypteriformes</taxon>
        <taxon>Polypteridae</taxon>
        <taxon>Polypterus</taxon>
    </lineage>
</organism>
<dbReference type="EMBL" id="JAATIS010001721">
    <property type="protein sequence ID" value="KAG2466254.1"/>
    <property type="molecule type" value="Genomic_DNA"/>
</dbReference>
<keyword evidence="6" id="KW-1133">Transmembrane helix</keyword>
<evidence type="ECO:0000256" key="4">
    <source>
        <dbReference type="ARBA" id="ARBA00022692"/>
    </source>
</evidence>
<evidence type="ECO:0000313" key="12">
    <source>
        <dbReference type="Proteomes" id="UP000886611"/>
    </source>
</evidence>
<protein>
    <submittedName>
        <fullName evidence="11">G3ST2 sulfotransferase</fullName>
    </submittedName>
</protein>
<dbReference type="GO" id="GO:0000139">
    <property type="term" value="C:Golgi membrane"/>
    <property type="evidence" value="ECO:0007669"/>
    <property type="project" value="UniProtKB-SubCell"/>
</dbReference>
<evidence type="ECO:0000256" key="7">
    <source>
        <dbReference type="ARBA" id="ARBA00023034"/>
    </source>
</evidence>
<dbReference type="Gene3D" id="3.40.50.300">
    <property type="entry name" value="P-loop containing nucleotide triphosphate hydrolases"/>
    <property type="match status" value="1"/>
</dbReference>
<dbReference type="SUPFAM" id="SSF52540">
    <property type="entry name" value="P-loop containing nucleoside triphosphate hydrolases"/>
    <property type="match status" value="1"/>
</dbReference>
<evidence type="ECO:0000256" key="2">
    <source>
        <dbReference type="ARBA" id="ARBA00008124"/>
    </source>
</evidence>
<dbReference type="AlphaFoldDB" id="A0A8X7XF95"/>
<dbReference type="InterPro" id="IPR009729">
    <property type="entry name" value="Gal-3-0_sulfotransfrase"/>
</dbReference>
<reference evidence="11 12" key="1">
    <citation type="journal article" date="2021" name="Cell">
        <title>Tracing the genetic footprints of vertebrate landing in non-teleost ray-finned fishes.</title>
        <authorList>
            <person name="Bi X."/>
            <person name="Wang K."/>
            <person name="Yang L."/>
            <person name="Pan H."/>
            <person name="Jiang H."/>
            <person name="Wei Q."/>
            <person name="Fang M."/>
            <person name="Yu H."/>
            <person name="Zhu C."/>
            <person name="Cai Y."/>
            <person name="He Y."/>
            <person name="Gan X."/>
            <person name="Zeng H."/>
            <person name="Yu D."/>
            <person name="Zhu Y."/>
            <person name="Jiang H."/>
            <person name="Qiu Q."/>
            <person name="Yang H."/>
            <person name="Zhang Y.E."/>
            <person name="Wang W."/>
            <person name="Zhu M."/>
            <person name="He S."/>
            <person name="Zhang G."/>
        </authorList>
    </citation>
    <scope>NUCLEOTIDE SEQUENCE [LARGE SCALE GENOMIC DNA]</scope>
    <source>
        <strain evidence="11">Bchr_013</strain>
    </source>
</reference>